<evidence type="ECO:0000313" key="2">
    <source>
        <dbReference type="Proteomes" id="UP000571817"/>
    </source>
</evidence>
<comment type="caution">
    <text evidence="1">The sequence shown here is derived from an EMBL/GenBank/DDBJ whole genome shotgun (WGS) entry which is preliminary data.</text>
</comment>
<dbReference type="RefSeq" id="WP_425484495.1">
    <property type="nucleotide sequence ID" value="NZ_JACCFW010000001.1"/>
</dbReference>
<proteinExistence type="predicted"/>
<dbReference type="Pfam" id="PF08747">
    <property type="entry name" value="BrxB"/>
    <property type="match status" value="1"/>
</dbReference>
<organism evidence="1 2">
    <name type="scientific">Allobranchiibius huperziae</name>
    <dbReference type="NCBI Taxonomy" id="1874116"/>
    <lineage>
        <taxon>Bacteria</taxon>
        <taxon>Bacillati</taxon>
        <taxon>Actinomycetota</taxon>
        <taxon>Actinomycetes</taxon>
        <taxon>Micrococcales</taxon>
        <taxon>Dermacoccaceae</taxon>
        <taxon>Allobranchiibius</taxon>
    </lineage>
</organism>
<dbReference type="InterPro" id="IPR014858">
    <property type="entry name" value="BrxB"/>
</dbReference>
<evidence type="ECO:0000313" key="1">
    <source>
        <dbReference type="EMBL" id="NYJ73429.1"/>
    </source>
</evidence>
<evidence type="ECO:0008006" key="3">
    <source>
        <dbReference type="Google" id="ProtNLM"/>
    </source>
</evidence>
<keyword evidence="2" id="KW-1185">Reference proteome</keyword>
<name>A0A853DBS5_9MICO</name>
<protein>
    <recommendedName>
        <fullName evidence="3">DUF1788 domain-containing protein</fullName>
    </recommendedName>
</protein>
<dbReference type="AlphaFoldDB" id="A0A853DBS5"/>
<dbReference type="EMBL" id="JACCFW010000001">
    <property type="protein sequence ID" value="NYJ73429.1"/>
    <property type="molecule type" value="Genomic_DNA"/>
</dbReference>
<accession>A0A853DBS5</accession>
<dbReference type="Proteomes" id="UP000571817">
    <property type="component" value="Unassembled WGS sequence"/>
</dbReference>
<reference evidence="1 2" key="1">
    <citation type="submission" date="2020-07" db="EMBL/GenBank/DDBJ databases">
        <title>Sequencing the genomes of 1000 actinobacteria strains.</title>
        <authorList>
            <person name="Klenk H.-P."/>
        </authorList>
    </citation>
    <scope>NUCLEOTIDE SEQUENCE [LARGE SCALE GENOMIC DNA]</scope>
    <source>
        <strain evidence="1 2">DSM 29531</strain>
    </source>
</reference>
<sequence>MRAVHSRTTLTQQEEHLFRVLSSERFLKMEGLGNEVAHFIYDYDPAWALDVAQAKKRIKTKLDTDLGIEVLEINLYDLCVALLKERNVWDRVLAAEPTMDKPDFLKMLQNMLDPQIHLAPAIKARIEAESFQILFLTGIGEVFPFIRSHTVLNNLQTVVSDKPMLMFFPGRYEVSATQGSSLVLFGQLKDDSFYRAKRILDQEA</sequence>
<gene>
    <name evidence="1" type="ORF">HNR15_000392</name>
</gene>